<organism evidence="3 10">
    <name type="scientific">Rotaria socialis</name>
    <dbReference type="NCBI Taxonomy" id="392032"/>
    <lineage>
        <taxon>Eukaryota</taxon>
        <taxon>Metazoa</taxon>
        <taxon>Spiralia</taxon>
        <taxon>Gnathifera</taxon>
        <taxon>Rotifera</taxon>
        <taxon>Eurotatoria</taxon>
        <taxon>Bdelloidea</taxon>
        <taxon>Philodinida</taxon>
        <taxon>Philodinidae</taxon>
        <taxon>Rotaria</taxon>
    </lineage>
</organism>
<proteinExistence type="predicted"/>
<evidence type="ECO:0000313" key="2">
    <source>
        <dbReference type="EMBL" id="CAF3365962.1"/>
    </source>
</evidence>
<dbReference type="EMBL" id="CAJOBO010002578">
    <property type="protein sequence ID" value="CAF4458513.1"/>
    <property type="molecule type" value="Genomic_DNA"/>
</dbReference>
<keyword evidence="11" id="KW-1185">Reference proteome</keyword>
<dbReference type="Proteomes" id="UP000663833">
    <property type="component" value="Unassembled WGS sequence"/>
</dbReference>
<evidence type="ECO:0000313" key="4">
    <source>
        <dbReference type="EMBL" id="CAF3533060.1"/>
    </source>
</evidence>
<evidence type="ECO:0000313" key="5">
    <source>
        <dbReference type="EMBL" id="CAF3544243.1"/>
    </source>
</evidence>
<dbReference type="EMBL" id="CAJOBS010003826">
    <property type="protein sequence ID" value="CAF4867081.1"/>
    <property type="molecule type" value="Genomic_DNA"/>
</dbReference>
<evidence type="ECO:0000313" key="3">
    <source>
        <dbReference type="EMBL" id="CAF3425981.1"/>
    </source>
</evidence>
<name>A0A818CQQ3_9BILA</name>
<evidence type="ECO:0000313" key="8">
    <source>
        <dbReference type="EMBL" id="CAF4688297.1"/>
    </source>
</evidence>
<evidence type="ECO:0000313" key="7">
    <source>
        <dbReference type="EMBL" id="CAF4458513.1"/>
    </source>
</evidence>
<dbReference type="Proteomes" id="UP000663838">
    <property type="component" value="Unassembled WGS sequence"/>
</dbReference>
<dbReference type="EMBL" id="CAJNYT010003176">
    <property type="protein sequence ID" value="CAF3533060.1"/>
    <property type="molecule type" value="Genomic_DNA"/>
</dbReference>
<dbReference type="Proteomes" id="UP000663825">
    <property type="component" value="Unassembled WGS sequence"/>
</dbReference>
<evidence type="ECO:0000313" key="11">
    <source>
        <dbReference type="Proteomes" id="UP000663873"/>
    </source>
</evidence>
<evidence type="ECO:0000313" key="10">
    <source>
        <dbReference type="Proteomes" id="UP000663825"/>
    </source>
</evidence>
<dbReference type="EMBL" id="CAJNYV010000529">
    <property type="protein sequence ID" value="CAF3365962.1"/>
    <property type="molecule type" value="Genomic_DNA"/>
</dbReference>
<feature type="region of interest" description="Disordered" evidence="1">
    <location>
        <begin position="74"/>
        <end position="93"/>
    </location>
</feature>
<dbReference type="EMBL" id="CAJOBR010002534">
    <property type="protein sequence ID" value="CAF4688297.1"/>
    <property type="molecule type" value="Genomic_DNA"/>
</dbReference>
<reference evidence="3" key="1">
    <citation type="submission" date="2021-02" db="EMBL/GenBank/DDBJ databases">
        <authorList>
            <person name="Nowell W R."/>
        </authorList>
    </citation>
    <scope>NUCLEOTIDE SEQUENCE</scope>
</reference>
<dbReference type="Proteomes" id="UP000663848">
    <property type="component" value="Unassembled WGS sequence"/>
</dbReference>
<dbReference type="AlphaFoldDB" id="A0A818CQQ3"/>
<gene>
    <name evidence="4" type="ORF">GRG538_LOCUS19369</name>
    <name evidence="7" type="ORF">HFQ381_LOCUS24446</name>
    <name evidence="2" type="ORF">KIK155_LOCUS4936</name>
    <name evidence="5" type="ORF">LUA448_LOCUS27620</name>
    <name evidence="8" type="ORF">QYT958_LOCUS17045</name>
    <name evidence="3" type="ORF">TIS948_LOCUS29905</name>
    <name evidence="9" type="ORF">TOA249_LOCUS28184</name>
    <name evidence="6" type="ORF">UJA718_LOCUS15783</name>
</gene>
<accession>A0A818CQQ3</accession>
<dbReference type="EMBL" id="CAJOBP010002365">
    <property type="protein sequence ID" value="CAF4350823.1"/>
    <property type="molecule type" value="Genomic_DNA"/>
</dbReference>
<dbReference type="EMBL" id="CAJNYD010003817">
    <property type="protein sequence ID" value="CAF3544243.1"/>
    <property type="molecule type" value="Genomic_DNA"/>
</dbReference>
<feature type="compositionally biased region" description="Polar residues" evidence="1">
    <location>
        <begin position="78"/>
        <end position="93"/>
    </location>
</feature>
<dbReference type="Proteomes" id="UP000663872">
    <property type="component" value="Unassembled WGS sequence"/>
</dbReference>
<dbReference type="EMBL" id="CAJNXB010005462">
    <property type="protein sequence ID" value="CAF3425981.1"/>
    <property type="molecule type" value="Genomic_DNA"/>
</dbReference>
<evidence type="ECO:0000256" key="1">
    <source>
        <dbReference type="SAM" id="MobiDB-lite"/>
    </source>
</evidence>
<dbReference type="Proteomes" id="UP000663865">
    <property type="component" value="Unassembled WGS sequence"/>
</dbReference>
<protein>
    <submittedName>
        <fullName evidence="3">Uncharacterized protein</fullName>
    </submittedName>
</protein>
<dbReference type="Proteomes" id="UP000663873">
    <property type="component" value="Unassembled WGS sequence"/>
</dbReference>
<comment type="caution">
    <text evidence="3">The sequence shown here is derived from an EMBL/GenBank/DDBJ whole genome shotgun (WGS) entry which is preliminary data.</text>
</comment>
<evidence type="ECO:0000313" key="9">
    <source>
        <dbReference type="EMBL" id="CAF4867081.1"/>
    </source>
</evidence>
<dbReference type="Proteomes" id="UP000663851">
    <property type="component" value="Unassembled WGS sequence"/>
</dbReference>
<evidence type="ECO:0000313" key="6">
    <source>
        <dbReference type="EMBL" id="CAF4350823.1"/>
    </source>
</evidence>
<sequence>MGRNNRLRQRSDKFIGGASTVTLTTAEVSPHAHGKCMLWASARTHNIVDPGHNHGGSTGPFAYSRRSFGFSQAHGGFTNDQGIHTHTQSTPTTQELLFKSQERIITKYQEKQA</sequence>